<dbReference type="EMBL" id="CP159872">
    <property type="protein sequence ID" value="XCM81759.1"/>
    <property type="molecule type" value="Genomic_DNA"/>
</dbReference>
<gene>
    <name evidence="2" type="ORF">ABWK59_24095</name>
</gene>
<reference evidence="2" key="1">
    <citation type="submission" date="2024-06" db="EMBL/GenBank/DDBJ databases">
        <title>The genome sequences of Kitasatospora sp. strain HUAS MG31.</title>
        <authorList>
            <person name="Mo P."/>
        </authorList>
    </citation>
    <scope>NUCLEOTIDE SEQUENCE</scope>
    <source>
        <strain evidence="2">HUAS MG31</strain>
    </source>
</reference>
<evidence type="ECO:0008006" key="3">
    <source>
        <dbReference type="Google" id="ProtNLM"/>
    </source>
</evidence>
<dbReference type="RefSeq" id="WP_354642686.1">
    <property type="nucleotide sequence ID" value="NZ_CP159872.1"/>
</dbReference>
<name>A0AAU8K3C2_9ACTN</name>
<proteinExistence type="predicted"/>
<feature type="compositionally biased region" description="Pro residues" evidence="1">
    <location>
        <begin position="1"/>
        <end position="10"/>
    </location>
</feature>
<feature type="region of interest" description="Disordered" evidence="1">
    <location>
        <begin position="1"/>
        <end position="21"/>
    </location>
</feature>
<sequence length="117" mass="12297">MQQTPHPGPDAPGSGLRPLPARMAGPVRAFVEALRALHADLGLGLPELAERLPAGRSSIARCLAGQGLPDEALLARWCDLGPAGEPHRRRLAELRQRAAEHCAVAEPGPDRPRTAGG</sequence>
<accession>A0AAU8K3C2</accession>
<evidence type="ECO:0000256" key="1">
    <source>
        <dbReference type="SAM" id="MobiDB-lite"/>
    </source>
</evidence>
<protein>
    <recommendedName>
        <fullName evidence="3">Helix-turn-helix protein</fullName>
    </recommendedName>
</protein>
<evidence type="ECO:0000313" key="2">
    <source>
        <dbReference type="EMBL" id="XCM81759.1"/>
    </source>
</evidence>
<dbReference type="KEGG" id="kcm:ABWK59_24095"/>
<dbReference type="AlphaFoldDB" id="A0AAU8K3C2"/>
<organism evidence="2">
    <name type="scientific">Kitasatospora camelliae</name>
    <dbReference type="NCBI Taxonomy" id="3156397"/>
    <lineage>
        <taxon>Bacteria</taxon>
        <taxon>Bacillati</taxon>
        <taxon>Actinomycetota</taxon>
        <taxon>Actinomycetes</taxon>
        <taxon>Kitasatosporales</taxon>
        <taxon>Streptomycetaceae</taxon>
        <taxon>Kitasatospora</taxon>
    </lineage>
</organism>